<feature type="domain" description="Flagellin N-terminal" evidence="5">
    <location>
        <begin position="5"/>
        <end position="142"/>
    </location>
</feature>
<dbReference type="GO" id="GO:0005198">
    <property type="term" value="F:structural molecule activity"/>
    <property type="evidence" value="ECO:0007669"/>
    <property type="project" value="UniProtKB-UniRule"/>
</dbReference>
<dbReference type="Pfam" id="PF07196">
    <property type="entry name" value="Flagellin_IN"/>
    <property type="match status" value="2"/>
</dbReference>
<keyword evidence="3 4" id="KW-0975">Bacterial flagellum</keyword>
<reference evidence="7 8" key="1">
    <citation type="submission" date="2019-09" db="EMBL/GenBank/DDBJ databases">
        <authorList>
            <person name="Chandra G."/>
            <person name="Truman W A."/>
        </authorList>
    </citation>
    <scope>NUCLEOTIDE SEQUENCE [LARGE SCALE GENOMIC DNA]</scope>
    <source>
        <strain evidence="7">PS685</strain>
    </source>
</reference>
<gene>
    <name evidence="7" type="ORF">PS685_02207</name>
</gene>
<dbReference type="InterPro" id="IPR001029">
    <property type="entry name" value="Flagellin_N"/>
</dbReference>
<dbReference type="Gene3D" id="1.20.1330.10">
    <property type="entry name" value="f41 fragment of flagellin, N-terminal domain"/>
    <property type="match status" value="2"/>
</dbReference>
<dbReference type="InterPro" id="IPR046358">
    <property type="entry name" value="Flagellin_C"/>
</dbReference>
<dbReference type="Gene3D" id="6.10.10.10">
    <property type="entry name" value="Flagellar export chaperone, C-terminal domain"/>
    <property type="match status" value="1"/>
</dbReference>
<feature type="domain" description="Flagellin C-terminal" evidence="6">
    <location>
        <begin position="496"/>
        <end position="580"/>
    </location>
</feature>
<evidence type="ECO:0000256" key="2">
    <source>
        <dbReference type="ARBA" id="ARBA00022525"/>
    </source>
</evidence>
<comment type="function">
    <text evidence="4">Flagellin is the subunit protein which polymerizes to form the filaments of bacterial flagella.</text>
</comment>
<dbReference type="PRINTS" id="PR00207">
    <property type="entry name" value="FLAGELLIN"/>
</dbReference>
<sequence>MALSVNTNVTSQTVQKNLNKAGDSLSTSMTRLSSGLKINSAKDDAAGMQIANRLTSQTKGMTVAIANANNGSSIAQTAEGAMQESTNILQRLRELALQSANGDKSDADRASLQQEFTAKTGELTRIAQTTTFGGRNLLDGSFQNQSFQIGADANQTISFGMSDISAVGLKGSYSEANVAGSATKLSASVTGSPVTLPGGTPAGPSTTTPYTRTADMATDLTADETLQVNGAPVDLKDTDDIDTVISKINLAAGSNVASKNGTDLVLTSTTGDVAVTGTGALATVLKGAGAAAGGVTTPGAAAVPGKLAADTSININGKEVAFKKDDDMAAIAKAINDTDDSDKTGVRAAVNSEGRLQLTSSDGKAIKLANGDAATGGSGALAKLGLSSGTSEAKLGSATSISLNGTEVKFTSGSSMADVVSSINSASTGVTASLADDGSLKLFSTKNITIADGSAGTGLSSLGLTDAAKSTTAVKMESTVADLSVLTAADSQRTVQALADAIQQIDTQRSALGAVQNRFTSTVANLQSISENSTAALGRVQDTDFASEAAELTKQQTLQQASTAILSQANQLPSAVMKLLQ</sequence>
<keyword evidence="2 4" id="KW-0964">Secreted</keyword>
<comment type="subcellular location">
    <subcellularLocation>
        <location evidence="4">Secreted</location>
    </subcellularLocation>
    <subcellularLocation>
        <location evidence="4">Bacterial flagellum</location>
    </subcellularLocation>
</comment>
<organism evidence="7 8">
    <name type="scientific">Pseudomonas fluorescens</name>
    <dbReference type="NCBI Taxonomy" id="294"/>
    <lineage>
        <taxon>Bacteria</taxon>
        <taxon>Pseudomonadati</taxon>
        <taxon>Pseudomonadota</taxon>
        <taxon>Gammaproteobacteria</taxon>
        <taxon>Pseudomonadales</taxon>
        <taxon>Pseudomonadaceae</taxon>
        <taxon>Pseudomonas</taxon>
    </lineage>
</organism>
<evidence type="ECO:0000256" key="3">
    <source>
        <dbReference type="ARBA" id="ARBA00023143"/>
    </source>
</evidence>
<dbReference type="GO" id="GO:0009288">
    <property type="term" value="C:bacterial-type flagellum"/>
    <property type="evidence" value="ECO:0007669"/>
    <property type="project" value="UniProtKB-SubCell"/>
</dbReference>
<dbReference type="InterPro" id="IPR001492">
    <property type="entry name" value="Flagellin"/>
</dbReference>
<dbReference type="InterPro" id="IPR010810">
    <property type="entry name" value="Flagellin_hook_IN_motif"/>
</dbReference>
<dbReference type="Gene3D" id="2.60.40.4390">
    <property type="match status" value="1"/>
</dbReference>
<evidence type="ECO:0000259" key="6">
    <source>
        <dbReference type="Pfam" id="PF00700"/>
    </source>
</evidence>
<dbReference type="RefSeq" id="WP_150628775.1">
    <property type="nucleotide sequence ID" value="NZ_CABVHO010000019.1"/>
</dbReference>
<accession>A0A5E6YU77</accession>
<dbReference type="GO" id="GO:0005576">
    <property type="term" value="C:extracellular region"/>
    <property type="evidence" value="ECO:0007669"/>
    <property type="project" value="UniProtKB-SubCell"/>
</dbReference>
<dbReference type="Pfam" id="PF00669">
    <property type="entry name" value="Flagellin_N"/>
    <property type="match status" value="1"/>
</dbReference>
<dbReference type="PANTHER" id="PTHR42792:SF2">
    <property type="entry name" value="FLAGELLIN"/>
    <property type="match status" value="1"/>
</dbReference>
<protein>
    <recommendedName>
        <fullName evidence="4">Flagellin</fullName>
    </recommendedName>
</protein>
<name>A0A5E6YU77_PSEFL</name>
<comment type="similarity">
    <text evidence="1 4">Belongs to the bacterial flagellin family.</text>
</comment>
<dbReference type="SUPFAM" id="SSF64518">
    <property type="entry name" value="Phase 1 flagellin"/>
    <property type="match status" value="1"/>
</dbReference>
<dbReference type="Gene3D" id="6.10.280.190">
    <property type="match status" value="1"/>
</dbReference>
<dbReference type="InterPro" id="IPR042187">
    <property type="entry name" value="Flagellin_C_sub2"/>
</dbReference>
<evidence type="ECO:0000256" key="4">
    <source>
        <dbReference type="RuleBase" id="RU362073"/>
    </source>
</evidence>
<dbReference type="AlphaFoldDB" id="A0A5E6YU77"/>
<proteinExistence type="inferred from homology"/>
<evidence type="ECO:0000256" key="1">
    <source>
        <dbReference type="ARBA" id="ARBA00005709"/>
    </source>
</evidence>
<evidence type="ECO:0000259" key="5">
    <source>
        <dbReference type="Pfam" id="PF00669"/>
    </source>
</evidence>
<evidence type="ECO:0000313" key="8">
    <source>
        <dbReference type="Proteomes" id="UP000326437"/>
    </source>
</evidence>
<dbReference type="PANTHER" id="PTHR42792">
    <property type="entry name" value="FLAGELLIN"/>
    <property type="match status" value="1"/>
</dbReference>
<dbReference type="Pfam" id="PF00700">
    <property type="entry name" value="Flagellin_C"/>
    <property type="match status" value="1"/>
</dbReference>
<dbReference type="Proteomes" id="UP000326437">
    <property type="component" value="Unassembled WGS sequence"/>
</dbReference>
<dbReference type="EMBL" id="CABVHO010000019">
    <property type="protein sequence ID" value="VVN56459.1"/>
    <property type="molecule type" value="Genomic_DNA"/>
</dbReference>
<dbReference type="OrthoDB" id="9796789at2"/>
<evidence type="ECO:0000313" key="7">
    <source>
        <dbReference type="EMBL" id="VVN56459.1"/>
    </source>
</evidence>